<name>A0AA97P3Z7_PYRO3</name>
<protein>
    <submittedName>
        <fullName evidence="1">Uncharacterized protein</fullName>
    </submittedName>
</protein>
<dbReference type="AlphaFoldDB" id="A0AA97P3Z7"/>
<proteinExistence type="predicted"/>
<dbReference type="Proteomes" id="UP000011086">
    <property type="component" value="Unassembled WGS sequence"/>
</dbReference>
<organism evidence="1">
    <name type="scientific">Pyricularia oryzae (strain Y34)</name>
    <name type="common">Rice blast fungus</name>
    <name type="synonym">Magnaporthe oryzae</name>
    <dbReference type="NCBI Taxonomy" id="1143189"/>
    <lineage>
        <taxon>Eukaryota</taxon>
        <taxon>Fungi</taxon>
        <taxon>Dikarya</taxon>
        <taxon>Ascomycota</taxon>
        <taxon>Pezizomycotina</taxon>
        <taxon>Sordariomycetes</taxon>
        <taxon>Sordariomycetidae</taxon>
        <taxon>Magnaporthales</taxon>
        <taxon>Pyriculariaceae</taxon>
        <taxon>Pyricularia</taxon>
    </lineage>
</organism>
<dbReference type="EMBL" id="JH793839">
    <property type="protein sequence ID" value="ELQ41292.1"/>
    <property type="molecule type" value="Genomic_DNA"/>
</dbReference>
<reference evidence="1" key="1">
    <citation type="journal article" date="2012" name="PLoS Genet.">
        <title>Comparative analysis of the genomes of two field isolates of the rice blast fungus Magnaporthe oryzae.</title>
        <authorList>
            <person name="Xue M."/>
            <person name="Yang J."/>
            <person name="Li Z."/>
            <person name="Hu S."/>
            <person name="Yao N."/>
            <person name="Dean R.A."/>
            <person name="Zhao W."/>
            <person name="Shen M."/>
            <person name="Zhang H."/>
            <person name="Li C."/>
            <person name="Liu L."/>
            <person name="Cao L."/>
            <person name="Xu X."/>
            <person name="Xing Y."/>
            <person name="Hsiang T."/>
            <person name="Zhang Z."/>
            <person name="Xu J.R."/>
            <person name="Peng Y.L."/>
        </authorList>
    </citation>
    <scope>NUCLEOTIDE SEQUENCE</scope>
    <source>
        <strain evidence="1">Y34</strain>
    </source>
</reference>
<accession>A0AA97P3Z7</accession>
<gene>
    <name evidence="1" type="ORF">OOU_Y34scaffold00287g17</name>
</gene>
<sequence>MPAASIDINALESSGGSSLISESEVFILLCLIDLEENGDEDHGQASDGQTAR</sequence>
<evidence type="ECO:0000313" key="1">
    <source>
        <dbReference type="EMBL" id="ELQ41292.1"/>
    </source>
</evidence>